<gene>
    <name evidence="1" type="ORF">ILYODFUR_025094</name>
</gene>
<name>A0ABV0SP43_9TELE</name>
<accession>A0ABV0SP43</accession>
<evidence type="ECO:0008006" key="3">
    <source>
        <dbReference type="Google" id="ProtNLM"/>
    </source>
</evidence>
<reference evidence="1 2" key="1">
    <citation type="submission" date="2021-06" db="EMBL/GenBank/DDBJ databases">
        <authorList>
            <person name="Palmer J.M."/>
        </authorList>
    </citation>
    <scope>NUCLEOTIDE SEQUENCE [LARGE SCALE GENOMIC DNA]</scope>
    <source>
        <strain evidence="2">if_2019</strain>
        <tissue evidence="1">Muscle</tissue>
    </source>
</reference>
<keyword evidence="2" id="KW-1185">Reference proteome</keyword>
<protein>
    <recommendedName>
        <fullName evidence="3">Secreted protein</fullName>
    </recommendedName>
</protein>
<dbReference type="Proteomes" id="UP001482620">
    <property type="component" value="Unassembled WGS sequence"/>
</dbReference>
<comment type="caution">
    <text evidence="1">The sequence shown here is derived from an EMBL/GenBank/DDBJ whole genome shotgun (WGS) entry which is preliminary data.</text>
</comment>
<dbReference type="EMBL" id="JAHRIQ010003032">
    <property type="protein sequence ID" value="MEQ2222332.1"/>
    <property type="molecule type" value="Genomic_DNA"/>
</dbReference>
<organism evidence="1 2">
    <name type="scientific">Ilyodon furcidens</name>
    <name type="common">goldbreast splitfin</name>
    <dbReference type="NCBI Taxonomy" id="33524"/>
    <lineage>
        <taxon>Eukaryota</taxon>
        <taxon>Metazoa</taxon>
        <taxon>Chordata</taxon>
        <taxon>Craniata</taxon>
        <taxon>Vertebrata</taxon>
        <taxon>Euteleostomi</taxon>
        <taxon>Actinopterygii</taxon>
        <taxon>Neopterygii</taxon>
        <taxon>Teleostei</taxon>
        <taxon>Neoteleostei</taxon>
        <taxon>Acanthomorphata</taxon>
        <taxon>Ovalentaria</taxon>
        <taxon>Atherinomorphae</taxon>
        <taxon>Cyprinodontiformes</taxon>
        <taxon>Goodeidae</taxon>
        <taxon>Ilyodon</taxon>
    </lineage>
</organism>
<sequence length="99" mass="11344">MIFLQLVFIIRRVVHERAGRQWVKGKREWGGVGLCQYEGITCLSRLVALLTPFNAPPHPHPITNHLSCSGKQCFFPAPPSPLRMFNQPVWLPCQPQREI</sequence>
<proteinExistence type="predicted"/>
<evidence type="ECO:0000313" key="1">
    <source>
        <dbReference type="EMBL" id="MEQ2222332.1"/>
    </source>
</evidence>
<evidence type="ECO:0000313" key="2">
    <source>
        <dbReference type="Proteomes" id="UP001482620"/>
    </source>
</evidence>